<evidence type="ECO:0000313" key="2">
    <source>
        <dbReference type="EMBL" id="PON64576.1"/>
    </source>
</evidence>
<dbReference type="EMBL" id="JXTB01000094">
    <property type="protein sequence ID" value="PON64576.1"/>
    <property type="molecule type" value="Genomic_DNA"/>
</dbReference>
<organism evidence="2 3">
    <name type="scientific">Parasponia andersonii</name>
    <name type="common">Sponia andersonii</name>
    <dbReference type="NCBI Taxonomy" id="3476"/>
    <lineage>
        <taxon>Eukaryota</taxon>
        <taxon>Viridiplantae</taxon>
        <taxon>Streptophyta</taxon>
        <taxon>Embryophyta</taxon>
        <taxon>Tracheophyta</taxon>
        <taxon>Spermatophyta</taxon>
        <taxon>Magnoliopsida</taxon>
        <taxon>eudicotyledons</taxon>
        <taxon>Gunneridae</taxon>
        <taxon>Pentapetalae</taxon>
        <taxon>rosids</taxon>
        <taxon>fabids</taxon>
        <taxon>Rosales</taxon>
        <taxon>Cannabaceae</taxon>
        <taxon>Parasponia</taxon>
    </lineage>
</organism>
<dbReference type="AlphaFoldDB" id="A0A2P5CUF0"/>
<reference evidence="3" key="1">
    <citation type="submission" date="2016-06" db="EMBL/GenBank/DDBJ databases">
        <title>Parallel loss of symbiosis genes in relatives of nitrogen-fixing non-legume Parasponia.</title>
        <authorList>
            <person name="Van Velzen R."/>
            <person name="Holmer R."/>
            <person name="Bu F."/>
            <person name="Rutten L."/>
            <person name="Van Zeijl A."/>
            <person name="Liu W."/>
            <person name="Santuari L."/>
            <person name="Cao Q."/>
            <person name="Sharma T."/>
            <person name="Shen D."/>
            <person name="Roswanjaya Y."/>
            <person name="Wardhani T."/>
            <person name="Kalhor M.S."/>
            <person name="Jansen J."/>
            <person name="Van den Hoogen J."/>
            <person name="Gungor B."/>
            <person name="Hartog M."/>
            <person name="Hontelez J."/>
            <person name="Verver J."/>
            <person name="Yang W.-C."/>
            <person name="Schijlen E."/>
            <person name="Repin R."/>
            <person name="Schilthuizen M."/>
            <person name="Schranz E."/>
            <person name="Heidstra R."/>
            <person name="Miyata K."/>
            <person name="Fedorova E."/>
            <person name="Kohlen W."/>
            <person name="Bisseling T."/>
            <person name="Smit S."/>
            <person name="Geurts R."/>
        </authorList>
    </citation>
    <scope>NUCLEOTIDE SEQUENCE [LARGE SCALE GENOMIC DNA]</scope>
    <source>
        <strain evidence="3">cv. WU1-14</strain>
    </source>
</reference>
<evidence type="ECO:0000313" key="3">
    <source>
        <dbReference type="Proteomes" id="UP000237105"/>
    </source>
</evidence>
<dbReference type="Proteomes" id="UP000237105">
    <property type="component" value="Unassembled WGS sequence"/>
</dbReference>
<proteinExistence type="predicted"/>
<feature type="compositionally biased region" description="Polar residues" evidence="1">
    <location>
        <begin position="11"/>
        <end position="23"/>
    </location>
</feature>
<evidence type="ECO:0000256" key="1">
    <source>
        <dbReference type="SAM" id="MobiDB-lite"/>
    </source>
</evidence>
<protein>
    <submittedName>
        <fullName evidence="2">Uncharacterized protein</fullName>
    </submittedName>
</protein>
<feature type="region of interest" description="Disordered" evidence="1">
    <location>
        <begin position="1"/>
        <end position="23"/>
    </location>
</feature>
<keyword evidence="3" id="KW-1185">Reference proteome</keyword>
<sequence>MRGGYSRADRSTTAINRGSSGADSTYAEDFVIVSTRCQHVYLYSYRSRVHFNIVYHDAPTSAIATSFRSSSPDS</sequence>
<dbReference type="OrthoDB" id="10402817at2759"/>
<gene>
    <name evidence="2" type="ORF">PanWU01x14_122880</name>
</gene>
<name>A0A2P5CUF0_PARAD</name>
<accession>A0A2P5CUF0</accession>
<comment type="caution">
    <text evidence="2">The sequence shown here is derived from an EMBL/GenBank/DDBJ whole genome shotgun (WGS) entry which is preliminary data.</text>
</comment>